<evidence type="ECO:0000259" key="4">
    <source>
        <dbReference type="PROSITE" id="PS50043"/>
    </source>
</evidence>
<evidence type="ECO:0000313" key="6">
    <source>
        <dbReference type="EMBL" id="MEU0156549.1"/>
    </source>
</evidence>
<dbReference type="PROSITE" id="PS50043">
    <property type="entry name" value="HTH_LUXR_2"/>
    <property type="match status" value="1"/>
</dbReference>
<dbReference type="Gene3D" id="3.40.50.2300">
    <property type="match status" value="1"/>
</dbReference>
<dbReference type="InterPro" id="IPR016032">
    <property type="entry name" value="Sig_transdc_resp-reg_C-effctor"/>
</dbReference>
<proteinExistence type="predicted"/>
<name>A0ABV2VUT2_9ACTN</name>
<feature type="domain" description="HTH luxR-type" evidence="4">
    <location>
        <begin position="154"/>
        <end position="220"/>
    </location>
</feature>
<dbReference type="SUPFAM" id="SSF52172">
    <property type="entry name" value="CheY-like"/>
    <property type="match status" value="1"/>
</dbReference>
<feature type="modified residue" description="4-aspartylphosphate" evidence="3">
    <location>
        <position position="54"/>
    </location>
</feature>
<dbReference type="InterPro" id="IPR039420">
    <property type="entry name" value="WalR-like"/>
</dbReference>
<dbReference type="CDD" id="cd06170">
    <property type="entry name" value="LuxR_C_like"/>
    <property type="match status" value="1"/>
</dbReference>
<evidence type="ECO:0000256" key="1">
    <source>
        <dbReference type="ARBA" id="ARBA00022553"/>
    </source>
</evidence>
<dbReference type="CDD" id="cd17535">
    <property type="entry name" value="REC_NarL-like"/>
    <property type="match status" value="1"/>
</dbReference>
<dbReference type="InterPro" id="IPR001789">
    <property type="entry name" value="Sig_transdc_resp-reg_receiver"/>
</dbReference>
<sequence>MIDVMVVDDNPIVRAALVGVLAAARDIHVVAQAGNGQEALALARKLRPAVTLLDYRMPIADGLSVVTALAEHTCVLALTSDSSDDIIRGMLLGGARGYLVHGQFEPPDLERAVRAVAAGQGWLSPTAASVATSVLRSHAERDRERRLRAERIRAMQARFGLTARERDVLNLVSLGLSNAAIANRLDLTEKTVKNHLNHAFAKLQVTNRTEAMIVWSGRTLETEATGPAGR</sequence>
<dbReference type="InterPro" id="IPR000792">
    <property type="entry name" value="Tscrpt_reg_LuxR_C"/>
</dbReference>
<dbReference type="InterPro" id="IPR011006">
    <property type="entry name" value="CheY-like_superfamily"/>
</dbReference>
<dbReference type="PROSITE" id="PS00622">
    <property type="entry name" value="HTH_LUXR_1"/>
    <property type="match status" value="1"/>
</dbReference>
<organism evidence="6 7">
    <name type="scientific">Micromonospora fulviviridis</name>
    <dbReference type="NCBI Taxonomy" id="47860"/>
    <lineage>
        <taxon>Bacteria</taxon>
        <taxon>Bacillati</taxon>
        <taxon>Actinomycetota</taxon>
        <taxon>Actinomycetes</taxon>
        <taxon>Micromonosporales</taxon>
        <taxon>Micromonosporaceae</taxon>
        <taxon>Micromonospora</taxon>
    </lineage>
</organism>
<keyword evidence="2" id="KW-0238">DNA-binding</keyword>
<evidence type="ECO:0000259" key="5">
    <source>
        <dbReference type="PROSITE" id="PS50110"/>
    </source>
</evidence>
<dbReference type="Pfam" id="PF00072">
    <property type="entry name" value="Response_reg"/>
    <property type="match status" value="1"/>
</dbReference>
<dbReference type="SMART" id="SM00421">
    <property type="entry name" value="HTH_LUXR"/>
    <property type="match status" value="1"/>
</dbReference>
<keyword evidence="1 3" id="KW-0597">Phosphoprotein</keyword>
<evidence type="ECO:0000256" key="2">
    <source>
        <dbReference type="ARBA" id="ARBA00023125"/>
    </source>
</evidence>
<dbReference type="RefSeq" id="WP_355668054.1">
    <property type="nucleotide sequence ID" value="NZ_JBEXRX010000199.1"/>
</dbReference>
<reference evidence="6 7" key="1">
    <citation type="submission" date="2024-06" db="EMBL/GenBank/DDBJ databases">
        <title>The Natural Products Discovery Center: Release of the First 8490 Sequenced Strains for Exploring Actinobacteria Biosynthetic Diversity.</title>
        <authorList>
            <person name="Kalkreuter E."/>
            <person name="Kautsar S.A."/>
            <person name="Yang D."/>
            <person name="Bader C.D."/>
            <person name="Teijaro C.N."/>
            <person name="Fluegel L."/>
            <person name="Davis C.M."/>
            <person name="Simpson J.R."/>
            <person name="Lauterbach L."/>
            <person name="Steele A.D."/>
            <person name="Gui C."/>
            <person name="Meng S."/>
            <person name="Li G."/>
            <person name="Viehrig K."/>
            <person name="Ye F."/>
            <person name="Su P."/>
            <person name="Kiefer A.F."/>
            <person name="Nichols A."/>
            <person name="Cepeda A.J."/>
            <person name="Yan W."/>
            <person name="Fan B."/>
            <person name="Jiang Y."/>
            <person name="Adhikari A."/>
            <person name="Zheng C.-J."/>
            <person name="Schuster L."/>
            <person name="Cowan T.M."/>
            <person name="Smanski M.J."/>
            <person name="Chevrette M.G."/>
            <person name="De Carvalho L.P.S."/>
            <person name="Shen B."/>
        </authorList>
    </citation>
    <scope>NUCLEOTIDE SEQUENCE [LARGE SCALE GENOMIC DNA]</scope>
    <source>
        <strain evidence="6 7">NPDC006286</strain>
    </source>
</reference>
<dbReference type="Proteomes" id="UP001550348">
    <property type="component" value="Unassembled WGS sequence"/>
</dbReference>
<dbReference type="PANTHER" id="PTHR43214">
    <property type="entry name" value="TWO-COMPONENT RESPONSE REGULATOR"/>
    <property type="match status" value="1"/>
</dbReference>
<dbReference type="InterPro" id="IPR058245">
    <property type="entry name" value="NreC/VraR/RcsB-like_REC"/>
</dbReference>
<evidence type="ECO:0000313" key="7">
    <source>
        <dbReference type="Proteomes" id="UP001550348"/>
    </source>
</evidence>
<accession>A0ABV2VUT2</accession>
<dbReference type="Pfam" id="PF00196">
    <property type="entry name" value="GerE"/>
    <property type="match status" value="1"/>
</dbReference>
<dbReference type="SMART" id="SM00448">
    <property type="entry name" value="REC"/>
    <property type="match status" value="1"/>
</dbReference>
<dbReference type="EMBL" id="JBEXRX010000199">
    <property type="protein sequence ID" value="MEU0156549.1"/>
    <property type="molecule type" value="Genomic_DNA"/>
</dbReference>
<feature type="domain" description="Response regulatory" evidence="5">
    <location>
        <begin position="3"/>
        <end position="116"/>
    </location>
</feature>
<keyword evidence="7" id="KW-1185">Reference proteome</keyword>
<comment type="caution">
    <text evidence="6">The sequence shown here is derived from an EMBL/GenBank/DDBJ whole genome shotgun (WGS) entry which is preliminary data.</text>
</comment>
<evidence type="ECO:0000256" key="3">
    <source>
        <dbReference type="PROSITE-ProRule" id="PRU00169"/>
    </source>
</evidence>
<gene>
    <name evidence="6" type="ORF">ABZ071_32655</name>
</gene>
<dbReference type="PROSITE" id="PS50110">
    <property type="entry name" value="RESPONSE_REGULATORY"/>
    <property type="match status" value="1"/>
</dbReference>
<dbReference type="PRINTS" id="PR00038">
    <property type="entry name" value="HTHLUXR"/>
</dbReference>
<dbReference type="SUPFAM" id="SSF46894">
    <property type="entry name" value="C-terminal effector domain of the bipartite response regulators"/>
    <property type="match status" value="1"/>
</dbReference>
<protein>
    <submittedName>
        <fullName evidence="6">Response regulator transcription factor</fullName>
    </submittedName>
</protein>